<gene>
    <name evidence="15" type="ORF">JC965_02160</name>
    <name evidence="9" type="ORF">KAM343_28710</name>
    <name evidence="10" type="ORF">KAM348_11120</name>
    <name evidence="11" type="ORF">KAM351_06720</name>
    <name evidence="12" type="ORF">KAM382_14410</name>
    <name evidence="14" type="ORF">N5I07_00940</name>
    <name evidence="13" type="ORF">N5I20_02900</name>
    <name evidence="16" type="ORF">OJY61_14385</name>
    <name evidence="17" type="ORF">P5S46_19620</name>
    <name evidence="8" type="ORF">WP2W18E01_01760</name>
</gene>
<dbReference type="Proteomes" id="UP001218423">
    <property type="component" value="Chromosome"/>
</dbReference>
<keyword evidence="4 7" id="KW-0812">Transmembrane</keyword>
<evidence type="ECO:0000256" key="4">
    <source>
        <dbReference type="ARBA" id="ARBA00022692"/>
    </source>
</evidence>
<dbReference type="RefSeq" id="WP_039039511.1">
    <property type="nucleotide sequence ID" value="NZ_AP019195.1"/>
</dbReference>
<feature type="transmembrane region" description="Helical" evidence="7">
    <location>
        <begin position="181"/>
        <end position="206"/>
    </location>
</feature>
<reference evidence="15" key="2">
    <citation type="submission" date="2020-12" db="EMBL/GenBank/DDBJ databases">
        <title>GES Beta-lactamases isolated from hospital effluents in Brazil.</title>
        <authorList>
            <person name="Conte D."/>
            <person name="Mesa D."/>
            <person name="Palmeiro J.K."/>
            <person name="Dalla-Costa L.M."/>
        </authorList>
    </citation>
    <scope>NUCLEOTIDE SEQUENCE [LARGE SCALE GENOMIC DNA]</scope>
    <source>
        <strain evidence="15">Aero21</strain>
    </source>
</reference>
<keyword evidence="2 7" id="KW-1003">Cell membrane</keyword>
<dbReference type="Proteomes" id="UP000886934">
    <property type="component" value="Unassembled WGS sequence"/>
</dbReference>
<dbReference type="EMBL" id="CP120942">
    <property type="protein sequence ID" value="WFF97805.1"/>
    <property type="molecule type" value="Genomic_DNA"/>
</dbReference>
<dbReference type="InterPro" id="IPR017039">
    <property type="entry name" value="Virul_fac_BrkB"/>
</dbReference>
<evidence type="ECO:0000256" key="7">
    <source>
        <dbReference type="HAMAP-Rule" id="MF_00672"/>
    </source>
</evidence>
<evidence type="ECO:0000256" key="6">
    <source>
        <dbReference type="ARBA" id="ARBA00023136"/>
    </source>
</evidence>
<evidence type="ECO:0000256" key="3">
    <source>
        <dbReference type="ARBA" id="ARBA00022519"/>
    </source>
</evidence>
<organism evidence="13 20">
    <name type="scientific">Aeromonas caviae</name>
    <name type="common">Aeromonas punctata</name>
    <dbReference type="NCBI Taxonomy" id="648"/>
    <lineage>
        <taxon>Bacteria</taxon>
        <taxon>Pseudomonadati</taxon>
        <taxon>Pseudomonadota</taxon>
        <taxon>Gammaproteobacteria</taxon>
        <taxon>Aeromonadales</taxon>
        <taxon>Aeromonadaceae</taxon>
        <taxon>Aeromonas</taxon>
    </lineage>
</organism>
<dbReference type="Proteomes" id="UP000886939">
    <property type="component" value="Unassembled WGS sequence"/>
</dbReference>
<keyword evidence="3" id="KW-0997">Cell inner membrane</keyword>
<evidence type="ECO:0000313" key="8">
    <source>
        <dbReference type="EMBL" id="BBQ28594.1"/>
    </source>
</evidence>
<dbReference type="EMBL" id="JAOCFT010000001">
    <property type="protein sequence ID" value="MDH1896188.1"/>
    <property type="molecule type" value="Genomic_DNA"/>
</dbReference>
<dbReference type="Proteomes" id="UP000737420">
    <property type="component" value="Unassembled WGS sequence"/>
</dbReference>
<reference evidence="16" key="6">
    <citation type="submission" date="2023-04" db="EMBL/GenBank/DDBJ databases">
        <title>Whole Genome Sequence of Multi-drug resistant Aeromonas caviae as a gut pathogen in newborn.</title>
        <authorList>
            <person name="Jadhav S.V."/>
            <person name="Saroj S.D."/>
            <person name="Saha U.B."/>
            <person name="Sen S."/>
            <person name="Kher A."/>
        </authorList>
    </citation>
    <scope>NUCLEOTIDE SEQUENCE</scope>
    <source>
        <strain evidence="16">SVJ23</strain>
    </source>
</reference>
<reference evidence="8 18" key="1">
    <citation type="submission" date="2019-12" db="EMBL/GenBank/DDBJ databases">
        <title>complete genome sequences of Aeromonas caviae str. WP2-W18-ESBL-01 isolated from wastewater treatment plant effluent.</title>
        <authorList>
            <person name="Sekizuka T."/>
            <person name="Itokawa K."/>
            <person name="Yatsu K."/>
            <person name="Inamine Y."/>
            <person name="Kuroda M."/>
        </authorList>
    </citation>
    <scope>NUCLEOTIDE SEQUENCE [LARGE SCALE GENOMIC DNA]</scope>
    <source>
        <strain evidence="8 18">WP2-W18-ESBL-01</strain>
    </source>
</reference>
<dbReference type="NCBIfam" id="NF002457">
    <property type="entry name" value="PRK01637.1"/>
    <property type="match status" value="1"/>
</dbReference>
<dbReference type="Proteomes" id="UP001160758">
    <property type="component" value="Unassembled WGS sequence"/>
</dbReference>
<evidence type="ECO:0000313" key="16">
    <source>
        <dbReference type="EMBL" id="UZC85026.1"/>
    </source>
</evidence>
<dbReference type="HAMAP" id="MF_00672">
    <property type="entry name" value="UPF0761"/>
    <property type="match status" value="1"/>
</dbReference>
<feature type="transmembrane region" description="Helical" evidence="7">
    <location>
        <begin position="106"/>
        <end position="124"/>
    </location>
</feature>
<evidence type="ECO:0000313" key="14">
    <source>
        <dbReference type="EMBL" id="MDH1896188.1"/>
    </source>
</evidence>
<dbReference type="EMBL" id="CP110176">
    <property type="protein sequence ID" value="UZC85026.1"/>
    <property type="molecule type" value="Genomic_DNA"/>
</dbReference>
<evidence type="ECO:0000313" key="20">
    <source>
        <dbReference type="Proteomes" id="UP001161704"/>
    </source>
</evidence>
<dbReference type="NCBIfam" id="TIGR00765">
    <property type="entry name" value="yihY_not_rbn"/>
    <property type="match status" value="1"/>
</dbReference>
<comment type="similarity">
    <text evidence="7">Belongs to the UPF0761 family.</text>
</comment>
<evidence type="ECO:0000313" key="15">
    <source>
        <dbReference type="EMBL" id="QQA61365.1"/>
    </source>
</evidence>
<proteinExistence type="inferred from homology"/>
<evidence type="ECO:0000313" key="12">
    <source>
        <dbReference type="EMBL" id="GJB91380.1"/>
    </source>
</evidence>
<evidence type="ECO:0000256" key="5">
    <source>
        <dbReference type="ARBA" id="ARBA00022989"/>
    </source>
</evidence>
<evidence type="ECO:0000313" key="11">
    <source>
        <dbReference type="EMBL" id="GJA62061.1"/>
    </source>
</evidence>
<evidence type="ECO:0000313" key="17">
    <source>
        <dbReference type="EMBL" id="WFF97805.1"/>
    </source>
</evidence>
<evidence type="ECO:0000313" key="13">
    <source>
        <dbReference type="EMBL" id="MDH1504012.1"/>
    </source>
</evidence>
<dbReference type="KEGG" id="acav:VI35_20045"/>
<comment type="subcellular location">
    <subcellularLocation>
        <location evidence="1 7">Cell membrane</location>
        <topology evidence="1 7">Multi-pass membrane protein</topology>
    </subcellularLocation>
</comment>
<dbReference type="EMBL" id="CP065937">
    <property type="protein sequence ID" value="QQA61365.1"/>
    <property type="molecule type" value="Genomic_DNA"/>
</dbReference>
<dbReference type="EMBL" id="AP021927">
    <property type="protein sequence ID" value="BBQ28594.1"/>
    <property type="molecule type" value="Genomic_DNA"/>
</dbReference>
<reference evidence="17" key="5">
    <citation type="submission" date="2023-03" db="EMBL/GenBank/DDBJ databases">
        <title>Aeromonas caviae strain AC1520.</title>
        <authorList>
            <person name="Xie T."/>
            <person name="Zhang Q."/>
            <person name="Deng J."/>
            <person name="Li X."/>
        </authorList>
    </citation>
    <scope>NUCLEOTIDE SEQUENCE</scope>
    <source>
        <strain evidence="17">AC1520</strain>
    </source>
</reference>
<dbReference type="EMBL" id="BPNI01000062">
    <property type="protein sequence ID" value="GJA42075.1"/>
    <property type="molecule type" value="Genomic_DNA"/>
</dbReference>
<dbReference type="AlphaFoldDB" id="A0A081LM77"/>
<dbReference type="GO" id="GO:0005886">
    <property type="term" value="C:plasma membrane"/>
    <property type="evidence" value="ECO:0007669"/>
    <property type="project" value="UniProtKB-SubCell"/>
</dbReference>
<reference evidence="13" key="4">
    <citation type="submission" date="2022-09" db="EMBL/GenBank/DDBJ databases">
        <title>Intensive care unit water sources are persistently colonized with multi-drug resistant bacteria and are the site of extensive horizontal gene transfer of antibiotic resistance genes.</title>
        <authorList>
            <person name="Diorio-Toth L."/>
        </authorList>
    </citation>
    <scope>NUCLEOTIDE SEQUENCE</scope>
    <source>
        <strain evidence="13">GD03710</strain>
        <strain evidence="14">GD03796</strain>
    </source>
</reference>
<name>A0A081LM77_AERCA</name>
<feature type="transmembrane region" description="Helical" evidence="7">
    <location>
        <begin position="246"/>
        <end position="270"/>
    </location>
</feature>
<accession>A0A081LM77</accession>
<evidence type="ECO:0000313" key="9">
    <source>
        <dbReference type="EMBL" id="GJA42075.1"/>
    </source>
</evidence>
<dbReference type="Proteomes" id="UP000887009">
    <property type="component" value="Unassembled WGS sequence"/>
</dbReference>
<evidence type="ECO:0000313" key="18">
    <source>
        <dbReference type="Proteomes" id="UP000515756"/>
    </source>
</evidence>
<dbReference type="EMBL" id="BPOP01000010">
    <property type="protein sequence ID" value="GJB91380.1"/>
    <property type="molecule type" value="Genomic_DNA"/>
</dbReference>
<dbReference type="OrthoDB" id="9808671at2"/>
<dbReference type="InterPro" id="IPR023679">
    <property type="entry name" value="UPF0761_bac"/>
</dbReference>
<dbReference type="Proteomes" id="UP001161704">
    <property type="component" value="Unassembled WGS sequence"/>
</dbReference>
<evidence type="ECO:0000256" key="2">
    <source>
        <dbReference type="ARBA" id="ARBA00022475"/>
    </source>
</evidence>
<dbReference type="EMBL" id="JAOCIZ010000007">
    <property type="protein sequence ID" value="MDH1504012.1"/>
    <property type="molecule type" value="Genomic_DNA"/>
</dbReference>
<feature type="transmembrane region" description="Helical" evidence="7">
    <location>
        <begin position="42"/>
        <end position="65"/>
    </location>
</feature>
<keyword evidence="6 7" id="KW-0472">Membrane</keyword>
<protein>
    <recommendedName>
        <fullName evidence="7">UPF0761 membrane protein JC965_02160</fullName>
    </recommendedName>
</protein>
<evidence type="ECO:0000313" key="19">
    <source>
        <dbReference type="Proteomes" id="UP000737420"/>
    </source>
</evidence>
<dbReference type="PANTHER" id="PTHR30213">
    <property type="entry name" value="INNER MEMBRANE PROTEIN YHJD"/>
    <property type="match status" value="1"/>
</dbReference>
<dbReference type="EMBL" id="BPNN01000006">
    <property type="protein sequence ID" value="GJA62061.1"/>
    <property type="molecule type" value="Genomic_DNA"/>
</dbReference>
<evidence type="ECO:0000256" key="1">
    <source>
        <dbReference type="ARBA" id="ARBA00004651"/>
    </source>
</evidence>
<keyword evidence="5 7" id="KW-1133">Transmembrane helix</keyword>
<evidence type="ECO:0000313" key="10">
    <source>
        <dbReference type="EMBL" id="GJA53689.1"/>
    </source>
</evidence>
<reference evidence="9 19" key="3">
    <citation type="submission" date="2021-07" db="EMBL/GenBank/DDBJ databases">
        <title>Draft genome sequence of carbapenem-resistant Aeromonas spp. in Japan.</title>
        <authorList>
            <person name="Maehana S."/>
            <person name="Suzuki M."/>
            <person name="Kitasato H."/>
        </authorList>
    </citation>
    <scope>NUCLEOTIDE SEQUENCE</scope>
    <source>
        <strain evidence="9">KAM343</strain>
        <strain evidence="10">KAM348</strain>
        <strain evidence="11">KAM351</strain>
        <strain evidence="12 19">KAM382</strain>
    </source>
</reference>
<dbReference type="PANTHER" id="PTHR30213:SF0">
    <property type="entry name" value="UPF0761 MEMBRANE PROTEIN YIHY"/>
    <property type="match status" value="1"/>
</dbReference>
<dbReference type="Pfam" id="PF03631">
    <property type="entry name" value="Virul_fac_BrkB"/>
    <property type="match status" value="1"/>
</dbReference>
<dbReference type="GeneID" id="48824309"/>
<dbReference type="EMBL" id="BPNL01000009">
    <property type="protein sequence ID" value="GJA53689.1"/>
    <property type="molecule type" value="Genomic_DNA"/>
</dbReference>
<sequence length="290" mass="32149">MQQQIRGRLAHALSFLRHDGAHFAQFVWGRFQQDRLTVTAGYLAYVTLLSLVPMIAVVFGMMSAFPVFQSLKQAMEQFVYHNFVPTAGEMLKEYIDGFVANATNTTAVGIGALIVVALMLISAIDKNLNYIWRSTRSRPLAQAFAMYWMILTLGPVLIGASIAISSYILSLRLFAADSLFGIGYLLLRSLPFLFSVLTFLLIYTVVPNCRVRLTHAFIGALVAATLFELAKRGFAIYITNFPSYQAIYGALATIPILFVWVYLSWLVVLLGAETTACLGEYEKPGAEELA</sequence>
<dbReference type="Proteomes" id="UP000515756">
    <property type="component" value="Chromosome"/>
</dbReference>
<feature type="transmembrane region" description="Helical" evidence="7">
    <location>
        <begin position="213"/>
        <end position="234"/>
    </location>
</feature>
<feature type="transmembrane region" description="Helical" evidence="7">
    <location>
        <begin position="145"/>
        <end position="169"/>
    </location>
</feature>
<dbReference type="PIRSF" id="PIRSF035875">
    <property type="entry name" value="RNase_BN"/>
    <property type="match status" value="1"/>
</dbReference>
<dbReference type="Proteomes" id="UP001163285">
    <property type="component" value="Chromosome"/>
</dbReference>